<dbReference type="OrthoDB" id="10265389at2759"/>
<keyword evidence="12" id="KW-1185">Reference proteome</keyword>
<dbReference type="Proteomes" id="UP000594262">
    <property type="component" value="Unplaced"/>
</dbReference>
<protein>
    <recommendedName>
        <fullName evidence="4">CCR4-NOT transcription complex subunit 11</fullName>
    </recommendedName>
</protein>
<dbReference type="GO" id="GO:0005737">
    <property type="term" value="C:cytoplasm"/>
    <property type="evidence" value="ECO:0007669"/>
    <property type="project" value="UniProtKB-SubCell"/>
</dbReference>
<proteinExistence type="inferred from homology"/>
<dbReference type="AlphaFoldDB" id="A0A7M5UWH2"/>
<dbReference type="InterPro" id="IPR019312">
    <property type="entry name" value="CNOT11"/>
</dbReference>
<evidence type="ECO:0000256" key="1">
    <source>
        <dbReference type="ARBA" id="ARBA00004123"/>
    </source>
</evidence>
<comment type="subcellular location">
    <subcellularLocation>
        <location evidence="2">Cytoplasm</location>
    </subcellularLocation>
    <subcellularLocation>
        <location evidence="1">Nucleus</location>
    </subcellularLocation>
</comment>
<dbReference type="RefSeq" id="XP_066920628.1">
    <property type="nucleotide sequence ID" value="XM_067064527.1"/>
</dbReference>
<dbReference type="GO" id="GO:0005634">
    <property type="term" value="C:nucleus"/>
    <property type="evidence" value="ECO:0007669"/>
    <property type="project" value="UniProtKB-SubCell"/>
</dbReference>
<evidence type="ECO:0000256" key="3">
    <source>
        <dbReference type="ARBA" id="ARBA00008030"/>
    </source>
</evidence>
<evidence type="ECO:0000256" key="2">
    <source>
        <dbReference type="ARBA" id="ARBA00004496"/>
    </source>
</evidence>
<organism evidence="11 12">
    <name type="scientific">Clytia hemisphaerica</name>
    <dbReference type="NCBI Taxonomy" id="252671"/>
    <lineage>
        <taxon>Eukaryota</taxon>
        <taxon>Metazoa</taxon>
        <taxon>Cnidaria</taxon>
        <taxon>Hydrozoa</taxon>
        <taxon>Hydroidolina</taxon>
        <taxon>Leptothecata</taxon>
        <taxon>Obeliida</taxon>
        <taxon>Clytiidae</taxon>
        <taxon>Clytia</taxon>
    </lineage>
</organism>
<keyword evidence="7" id="KW-0943">RNA-mediated gene silencing</keyword>
<keyword evidence="6" id="KW-0805">Transcription regulation</keyword>
<keyword evidence="8" id="KW-0804">Transcription</keyword>
<dbReference type="PANTHER" id="PTHR15975:SF0">
    <property type="entry name" value="CCR4-NOT TRANSCRIPTION COMPLEX SUBUNIT 11"/>
    <property type="match status" value="1"/>
</dbReference>
<evidence type="ECO:0000256" key="5">
    <source>
        <dbReference type="ARBA" id="ARBA00022490"/>
    </source>
</evidence>
<feature type="compositionally biased region" description="Polar residues" evidence="10">
    <location>
        <begin position="442"/>
        <end position="454"/>
    </location>
</feature>
<feature type="compositionally biased region" description="Low complexity" evidence="10">
    <location>
        <begin position="431"/>
        <end position="441"/>
    </location>
</feature>
<name>A0A7M5UWH2_9CNID</name>
<keyword evidence="5" id="KW-0963">Cytoplasm</keyword>
<dbReference type="GO" id="GO:0030014">
    <property type="term" value="C:CCR4-NOT complex"/>
    <property type="evidence" value="ECO:0007669"/>
    <property type="project" value="InterPro"/>
</dbReference>
<evidence type="ECO:0000313" key="12">
    <source>
        <dbReference type="Proteomes" id="UP000594262"/>
    </source>
</evidence>
<comment type="similarity">
    <text evidence="3">Belongs to the CNOT11 family.</text>
</comment>
<dbReference type="PANTHER" id="PTHR15975">
    <property type="entry name" value="CCR4-NOT TRANSCRIPTION COMPLEX SUBUNIT 11"/>
    <property type="match status" value="1"/>
</dbReference>
<evidence type="ECO:0000256" key="9">
    <source>
        <dbReference type="ARBA" id="ARBA00023242"/>
    </source>
</evidence>
<dbReference type="Pfam" id="PF10155">
    <property type="entry name" value="CNOT11"/>
    <property type="match status" value="1"/>
</dbReference>
<dbReference type="GeneID" id="136807907"/>
<dbReference type="EnsemblMetazoa" id="CLYHEMT005593.1">
    <property type="protein sequence ID" value="CLYHEMP005593.1"/>
    <property type="gene ID" value="CLYHEMG005593"/>
</dbReference>
<dbReference type="GO" id="GO:0031047">
    <property type="term" value="P:regulatory ncRNA-mediated gene silencing"/>
    <property type="evidence" value="ECO:0007669"/>
    <property type="project" value="UniProtKB-KW"/>
</dbReference>
<sequence length="454" mass="51230">MTLSQKELLSVISILAEESASTFDVISNALHHYFGPNDYFRLGTALLMLFQQPDLLPDQNQRVTILFLLYEMYRSQPLVKNPFAPLFVHLLSDVPDKTSAMEISQPEKMFLYQLITTPAVTPQLLKKTPRQVMTMDISNFRPIDISELQVAMLEKQTDLPQVSRSGINPLVADPDMDTNGIVNPAVAQQVIEGLICNPLHSERALENSIQPTFFRLPPPLHKVEQDELCWMNPKDDSFTFEWDTMMCSENSAEVEVRQLMGKAFKGALTLTQQQQLLKELEKDSKLVYHVGLTPSKLPDLVENNPLVAIEVLLKMMQSSQITEYFSVLVNMEMSLHSMEVVNRLTTAVDLPQEFIHFYISNCISKCETIKDKYMQSRLVRLVCVFLQSLIRNKSINIQDIAIEVNAFCVEFSSIREAASLFRLLRSVENNEGGETNTSGGNKSANSSPTSATGK</sequence>
<feature type="region of interest" description="Disordered" evidence="10">
    <location>
        <begin position="431"/>
        <end position="454"/>
    </location>
</feature>
<evidence type="ECO:0000313" key="11">
    <source>
        <dbReference type="EnsemblMetazoa" id="CLYHEMP005593.1"/>
    </source>
</evidence>
<evidence type="ECO:0000256" key="6">
    <source>
        <dbReference type="ARBA" id="ARBA00023015"/>
    </source>
</evidence>
<evidence type="ECO:0000256" key="10">
    <source>
        <dbReference type="SAM" id="MobiDB-lite"/>
    </source>
</evidence>
<keyword evidence="9" id="KW-0539">Nucleus</keyword>
<evidence type="ECO:0000256" key="7">
    <source>
        <dbReference type="ARBA" id="ARBA00023158"/>
    </source>
</evidence>
<accession>A0A7M5UWH2</accession>
<reference evidence="11" key="1">
    <citation type="submission" date="2021-01" db="UniProtKB">
        <authorList>
            <consortium name="EnsemblMetazoa"/>
        </authorList>
    </citation>
    <scope>IDENTIFICATION</scope>
</reference>
<evidence type="ECO:0000256" key="8">
    <source>
        <dbReference type="ARBA" id="ARBA00023163"/>
    </source>
</evidence>
<evidence type="ECO:0000256" key="4">
    <source>
        <dbReference type="ARBA" id="ARBA00014872"/>
    </source>
</evidence>